<feature type="domain" description="EF-hand" evidence="13">
    <location>
        <begin position="353"/>
        <end position="388"/>
    </location>
</feature>
<feature type="domain" description="EF-hand" evidence="13">
    <location>
        <begin position="421"/>
        <end position="456"/>
    </location>
</feature>
<keyword evidence="8 10" id="KW-0067">ATP-binding</keyword>
<evidence type="ECO:0000256" key="2">
    <source>
        <dbReference type="ARBA" id="ARBA00022527"/>
    </source>
</evidence>
<reference evidence="14" key="1">
    <citation type="submission" date="2021-11" db="EMBL/GenBank/DDBJ databases">
        <authorList>
            <consortium name="Genoscope - CEA"/>
            <person name="William W."/>
        </authorList>
    </citation>
    <scope>NUCLEOTIDE SEQUENCE</scope>
</reference>
<dbReference type="PROSITE" id="PS50222">
    <property type="entry name" value="EF_HAND_2"/>
    <property type="match status" value="3"/>
</dbReference>
<dbReference type="GO" id="GO:0005509">
    <property type="term" value="F:calcium ion binding"/>
    <property type="evidence" value="ECO:0007669"/>
    <property type="project" value="InterPro"/>
</dbReference>
<evidence type="ECO:0000256" key="1">
    <source>
        <dbReference type="ARBA" id="ARBA00001946"/>
    </source>
</evidence>
<dbReference type="CDD" id="cd05117">
    <property type="entry name" value="STKc_CAMK"/>
    <property type="match status" value="1"/>
</dbReference>
<evidence type="ECO:0000256" key="9">
    <source>
        <dbReference type="ARBA" id="ARBA00024334"/>
    </source>
</evidence>
<dbReference type="Proteomes" id="UP000789595">
    <property type="component" value="Unassembled WGS sequence"/>
</dbReference>
<dbReference type="InterPro" id="IPR000719">
    <property type="entry name" value="Prot_kinase_dom"/>
</dbReference>
<evidence type="ECO:0000256" key="7">
    <source>
        <dbReference type="ARBA" id="ARBA00022837"/>
    </source>
</evidence>
<organism evidence="14 15">
    <name type="scientific">Pelagomonas calceolata</name>
    <dbReference type="NCBI Taxonomy" id="35677"/>
    <lineage>
        <taxon>Eukaryota</taxon>
        <taxon>Sar</taxon>
        <taxon>Stramenopiles</taxon>
        <taxon>Ochrophyta</taxon>
        <taxon>Pelagophyceae</taxon>
        <taxon>Pelagomonadales</taxon>
        <taxon>Pelagomonadaceae</taxon>
        <taxon>Pelagomonas</taxon>
    </lineage>
</organism>
<dbReference type="SUPFAM" id="SSF56112">
    <property type="entry name" value="Protein kinase-like (PK-like)"/>
    <property type="match status" value="1"/>
</dbReference>
<sequence>MWAASVRRAASAAKYAAAATTGTLVTNDTNCFYETRKKIGAYDLGPTLGEGAFATVRKASKGGETYACKIINTARMNEELCTKEIEMMQRAGKHANLVSLIDVVELPDARALVLELATGGEVFERICEKGCYSERDAALVAKQVALALKHLHGRGIAHRDLKPENLLLVSDAHDADVKLCDLGIAAAPCEKLDKRVGTPGYAAPEMLLATKKKTYDARCDLFALGVILFVLLGGYHPFDPMGDASDAILASRIKQGKWQFHDEAWAKISPEAKDVVRHLLAVKPDDRWDVDDVLASPWVAGSASSKPIGNNERLRAFNQARRTWAAAIRAAALVASAPVAAAHHSATGTLSDEARAELREAFDGLDVEGNGTISFAELAGVMASLGHGEEALAVFKEVHGSARGAITFDEFCSAMGPIYTSSTAALRRAFDIFDADGNGSIDRDEFSSIMHRLHLLPRDDEAAAEKALAQMFDMADIDHDGSVSFEEFCAMFHQHVGAPSSAKPASHATQEVTAAFAAK</sequence>
<dbReference type="AlphaFoldDB" id="A0A8J2WU82"/>
<evidence type="ECO:0000256" key="10">
    <source>
        <dbReference type="PROSITE-ProRule" id="PRU10141"/>
    </source>
</evidence>
<dbReference type="PROSITE" id="PS00018">
    <property type="entry name" value="EF_HAND_1"/>
    <property type="match status" value="2"/>
</dbReference>
<evidence type="ECO:0000259" key="12">
    <source>
        <dbReference type="PROSITE" id="PS50011"/>
    </source>
</evidence>
<keyword evidence="15" id="KW-1185">Reference proteome</keyword>
<keyword evidence="4" id="KW-0677">Repeat</keyword>
<keyword evidence="11" id="KW-0812">Transmembrane</keyword>
<accession>A0A8J2WU82</accession>
<dbReference type="GO" id="GO:0004674">
    <property type="term" value="F:protein serine/threonine kinase activity"/>
    <property type="evidence" value="ECO:0007669"/>
    <property type="project" value="UniProtKB-KW"/>
</dbReference>
<dbReference type="InterPro" id="IPR050205">
    <property type="entry name" value="CDPK_Ser/Thr_kinases"/>
</dbReference>
<protein>
    <recommendedName>
        <fullName evidence="16">Calmodulin</fullName>
    </recommendedName>
</protein>
<comment type="caution">
    <text evidence="14">The sequence shown here is derived from an EMBL/GenBank/DDBJ whole genome shotgun (WGS) entry which is preliminary data.</text>
</comment>
<evidence type="ECO:0008006" key="16">
    <source>
        <dbReference type="Google" id="ProtNLM"/>
    </source>
</evidence>
<dbReference type="Pfam" id="PF13499">
    <property type="entry name" value="EF-hand_7"/>
    <property type="match status" value="1"/>
</dbReference>
<evidence type="ECO:0000313" key="15">
    <source>
        <dbReference type="Proteomes" id="UP000789595"/>
    </source>
</evidence>
<dbReference type="GO" id="GO:0005524">
    <property type="term" value="F:ATP binding"/>
    <property type="evidence" value="ECO:0007669"/>
    <property type="project" value="UniProtKB-UniRule"/>
</dbReference>
<dbReference type="SUPFAM" id="SSF47473">
    <property type="entry name" value="EF-hand"/>
    <property type="match status" value="1"/>
</dbReference>
<evidence type="ECO:0000313" key="14">
    <source>
        <dbReference type="EMBL" id="CAH0365710.1"/>
    </source>
</evidence>
<dbReference type="SMART" id="SM00054">
    <property type="entry name" value="EFh"/>
    <property type="match status" value="4"/>
</dbReference>
<dbReference type="Gene3D" id="3.30.200.20">
    <property type="entry name" value="Phosphorylase Kinase, domain 1"/>
    <property type="match status" value="1"/>
</dbReference>
<dbReference type="SMART" id="SM00220">
    <property type="entry name" value="S_TKc"/>
    <property type="match status" value="1"/>
</dbReference>
<dbReference type="InterPro" id="IPR008271">
    <property type="entry name" value="Ser/Thr_kinase_AS"/>
</dbReference>
<dbReference type="EMBL" id="CAKKNE010000001">
    <property type="protein sequence ID" value="CAH0365710.1"/>
    <property type="molecule type" value="Genomic_DNA"/>
</dbReference>
<name>A0A8J2WU82_9STRA</name>
<keyword evidence="5 10" id="KW-0547">Nucleotide-binding</keyword>
<feature type="binding site" evidence="10">
    <location>
        <position position="69"/>
    </location>
    <ligand>
        <name>ATP</name>
        <dbReference type="ChEBI" id="CHEBI:30616"/>
    </ligand>
</feature>
<proteinExistence type="inferred from homology"/>
<dbReference type="Gene3D" id="1.10.238.10">
    <property type="entry name" value="EF-hand"/>
    <property type="match status" value="2"/>
</dbReference>
<keyword evidence="11" id="KW-1133">Transmembrane helix</keyword>
<keyword evidence="6" id="KW-0418">Kinase</keyword>
<dbReference type="InterPro" id="IPR011009">
    <property type="entry name" value="Kinase-like_dom_sf"/>
</dbReference>
<dbReference type="OrthoDB" id="40902at2759"/>
<evidence type="ECO:0000256" key="3">
    <source>
        <dbReference type="ARBA" id="ARBA00022679"/>
    </source>
</evidence>
<dbReference type="Pfam" id="PF00069">
    <property type="entry name" value="Pkinase"/>
    <property type="match status" value="1"/>
</dbReference>
<dbReference type="PANTHER" id="PTHR24349">
    <property type="entry name" value="SERINE/THREONINE-PROTEIN KINASE"/>
    <property type="match status" value="1"/>
</dbReference>
<comment type="cofactor">
    <cofactor evidence="1">
        <name>Mg(2+)</name>
        <dbReference type="ChEBI" id="CHEBI:18420"/>
    </cofactor>
</comment>
<dbReference type="PROSITE" id="PS00107">
    <property type="entry name" value="PROTEIN_KINASE_ATP"/>
    <property type="match status" value="1"/>
</dbReference>
<dbReference type="FunFam" id="1.10.510.10:FF:000571">
    <property type="entry name" value="Maternal embryonic leucine zipper kinase"/>
    <property type="match status" value="1"/>
</dbReference>
<evidence type="ECO:0000256" key="4">
    <source>
        <dbReference type="ARBA" id="ARBA00022737"/>
    </source>
</evidence>
<feature type="domain" description="Protein kinase" evidence="12">
    <location>
        <begin position="42"/>
        <end position="299"/>
    </location>
</feature>
<dbReference type="InterPro" id="IPR017441">
    <property type="entry name" value="Protein_kinase_ATP_BS"/>
</dbReference>
<keyword evidence="11" id="KW-0472">Membrane</keyword>
<dbReference type="CDD" id="cd00051">
    <property type="entry name" value="EFh"/>
    <property type="match status" value="2"/>
</dbReference>
<evidence type="ECO:0000256" key="5">
    <source>
        <dbReference type="ARBA" id="ARBA00022741"/>
    </source>
</evidence>
<keyword evidence="2" id="KW-0723">Serine/threonine-protein kinase</keyword>
<keyword evidence="7" id="KW-0106">Calcium</keyword>
<dbReference type="Pfam" id="PF13405">
    <property type="entry name" value="EF-hand_6"/>
    <property type="match status" value="1"/>
</dbReference>
<evidence type="ECO:0000256" key="6">
    <source>
        <dbReference type="ARBA" id="ARBA00022777"/>
    </source>
</evidence>
<dbReference type="FunFam" id="1.10.238.10:FF:000003">
    <property type="entry name" value="Calmodulin A"/>
    <property type="match status" value="1"/>
</dbReference>
<evidence type="ECO:0000256" key="8">
    <source>
        <dbReference type="ARBA" id="ARBA00022840"/>
    </source>
</evidence>
<evidence type="ECO:0000256" key="11">
    <source>
        <dbReference type="SAM" id="Phobius"/>
    </source>
</evidence>
<feature type="transmembrane region" description="Helical" evidence="11">
    <location>
        <begin position="221"/>
        <end position="238"/>
    </location>
</feature>
<keyword evidence="3" id="KW-0808">Transferase</keyword>
<evidence type="ECO:0000259" key="13">
    <source>
        <dbReference type="PROSITE" id="PS50222"/>
    </source>
</evidence>
<dbReference type="InterPro" id="IPR018247">
    <property type="entry name" value="EF_Hand_1_Ca_BS"/>
</dbReference>
<feature type="domain" description="EF-hand" evidence="13">
    <location>
        <begin position="463"/>
        <end position="498"/>
    </location>
</feature>
<dbReference type="InterPro" id="IPR011992">
    <property type="entry name" value="EF-hand-dom_pair"/>
</dbReference>
<comment type="similarity">
    <text evidence="9">Belongs to the protein kinase superfamily. Ser/Thr protein kinase family. CDPK subfamily.</text>
</comment>
<dbReference type="Gene3D" id="1.10.510.10">
    <property type="entry name" value="Transferase(Phosphotransferase) domain 1"/>
    <property type="match status" value="1"/>
</dbReference>
<gene>
    <name evidence="14" type="ORF">PECAL_1P21610</name>
</gene>
<dbReference type="PROSITE" id="PS00108">
    <property type="entry name" value="PROTEIN_KINASE_ST"/>
    <property type="match status" value="1"/>
</dbReference>
<dbReference type="InterPro" id="IPR002048">
    <property type="entry name" value="EF_hand_dom"/>
</dbReference>
<dbReference type="PROSITE" id="PS50011">
    <property type="entry name" value="PROTEIN_KINASE_DOM"/>
    <property type="match status" value="1"/>
</dbReference>